<name>A0A4Q7LV61_9BURK</name>
<dbReference type="NCBIfam" id="TIGR03056">
    <property type="entry name" value="bchO_mg_che_rel"/>
    <property type="match status" value="1"/>
</dbReference>
<dbReference type="AlphaFoldDB" id="A0A4Q7LV61"/>
<dbReference type="InterPro" id="IPR000073">
    <property type="entry name" value="AB_hydrolase_1"/>
</dbReference>
<proteinExistence type="predicted"/>
<comment type="caution">
    <text evidence="2">The sequence shown here is derived from an EMBL/GenBank/DDBJ whole genome shotgun (WGS) entry which is preliminary data.</text>
</comment>
<dbReference type="InterPro" id="IPR029058">
    <property type="entry name" value="AB_hydrolase_fold"/>
</dbReference>
<sequence length="287" mass="30391">MPDRPLPPPTETVRAAGLRWGLRRLGRGPRLLLLHGTGSSGDSWLAVAQRLASHHEVWLPDLPGHGRSEAYADRHASLPRMADSLAALLSAHDGAPDLVAAHSAGAAVMLQMVLDRRIAPRGLLAVNGALAPLPGLAAAVFPPLARLIGASDWLPRLAARQAARPTALARLIASTGSRLGEADVARYRALLTQHSHVRGALDMMGAWQLDALLAGLPRLPVPLWLAAGTRDGTVPCSQSARLAPRIPQARYLPLDGLGHLAHEEAPDRIAALITELHRAVLPSPARP</sequence>
<dbReference type="Gene3D" id="3.40.50.1820">
    <property type="entry name" value="alpha/beta hydrolase"/>
    <property type="match status" value="1"/>
</dbReference>
<dbReference type="Proteomes" id="UP000293433">
    <property type="component" value="Unassembled WGS sequence"/>
</dbReference>
<dbReference type="PANTHER" id="PTHR43689">
    <property type="entry name" value="HYDROLASE"/>
    <property type="match status" value="1"/>
</dbReference>
<dbReference type="OrthoDB" id="9780765at2"/>
<accession>A0A4Q7LV61</accession>
<keyword evidence="3" id="KW-1185">Reference proteome</keyword>
<dbReference type="Pfam" id="PF12697">
    <property type="entry name" value="Abhydrolase_6"/>
    <property type="match status" value="1"/>
</dbReference>
<reference evidence="2 3" key="1">
    <citation type="submission" date="2019-02" db="EMBL/GenBank/DDBJ databases">
        <title>Genomic Encyclopedia of Type Strains, Phase IV (KMG-IV): sequencing the most valuable type-strain genomes for metagenomic binning, comparative biology and taxonomic classification.</title>
        <authorList>
            <person name="Goeker M."/>
        </authorList>
    </citation>
    <scope>NUCLEOTIDE SEQUENCE [LARGE SCALE GENOMIC DNA]</scope>
    <source>
        <strain evidence="2 3">DSM 10617</strain>
    </source>
</reference>
<feature type="domain" description="AB hydrolase-1" evidence="1">
    <location>
        <begin position="31"/>
        <end position="271"/>
    </location>
</feature>
<gene>
    <name evidence="2" type="ORF">EV685_0836</name>
</gene>
<dbReference type="InterPro" id="IPR017497">
    <property type="entry name" value="BchO"/>
</dbReference>
<evidence type="ECO:0000313" key="3">
    <source>
        <dbReference type="Proteomes" id="UP000293433"/>
    </source>
</evidence>
<dbReference type="EMBL" id="SGWV01000007">
    <property type="protein sequence ID" value="RZS58541.1"/>
    <property type="molecule type" value="Genomic_DNA"/>
</dbReference>
<protein>
    <submittedName>
        <fullName evidence="2">Magnesium chelatase accessory protein</fullName>
    </submittedName>
</protein>
<dbReference type="SUPFAM" id="SSF53474">
    <property type="entry name" value="alpha/beta-Hydrolases"/>
    <property type="match status" value="1"/>
</dbReference>
<organism evidence="2 3">
    <name type="scientific">Sphaerotilus mobilis</name>
    <dbReference type="NCBI Taxonomy" id="47994"/>
    <lineage>
        <taxon>Bacteria</taxon>
        <taxon>Pseudomonadati</taxon>
        <taxon>Pseudomonadota</taxon>
        <taxon>Betaproteobacteria</taxon>
        <taxon>Burkholderiales</taxon>
        <taxon>Sphaerotilaceae</taxon>
        <taxon>Sphaerotilus</taxon>
    </lineage>
</organism>
<evidence type="ECO:0000259" key="1">
    <source>
        <dbReference type="Pfam" id="PF12697"/>
    </source>
</evidence>
<dbReference type="PANTHER" id="PTHR43689:SF8">
    <property type="entry name" value="ALPHA_BETA-HYDROLASES SUPERFAMILY PROTEIN"/>
    <property type="match status" value="1"/>
</dbReference>
<evidence type="ECO:0000313" key="2">
    <source>
        <dbReference type="EMBL" id="RZS58541.1"/>
    </source>
</evidence>